<evidence type="ECO:0000256" key="1">
    <source>
        <dbReference type="SAM" id="Phobius"/>
    </source>
</evidence>
<organism evidence="2 3">
    <name type="scientific">Theobroma cacao</name>
    <name type="common">Cacao</name>
    <name type="synonym">Cocoa</name>
    <dbReference type="NCBI Taxonomy" id="3641"/>
    <lineage>
        <taxon>Eukaryota</taxon>
        <taxon>Viridiplantae</taxon>
        <taxon>Streptophyta</taxon>
        <taxon>Embryophyta</taxon>
        <taxon>Tracheophyta</taxon>
        <taxon>Spermatophyta</taxon>
        <taxon>Magnoliopsida</taxon>
        <taxon>eudicotyledons</taxon>
        <taxon>Gunneridae</taxon>
        <taxon>Pentapetalae</taxon>
        <taxon>rosids</taxon>
        <taxon>malvids</taxon>
        <taxon>Malvales</taxon>
        <taxon>Malvaceae</taxon>
        <taxon>Byttnerioideae</taxon>
        <taxon>Theobroma</taxon>
    </lineage>
</organism>
<feature type="transmembrane region" description="Helical" evidence="1">
    <location>
        <begin position="33"/>
        <end position="52"/>
    </location>
</feature>
<dbReference type="InParanoid" id="A0A061GVK3"/>
<proteinExistence type="predicted"/>
<protein>
    <submittedName>
        <fullName evidence="2">Uncharacterized protein</fullName>
    </submittedName>
</protein>
<reference evidence="2 3" key="1">
    <citation type="journal article" date="2013" name="Genome Biol.">
        <title>The genome sequence of the most widely cultivated cacao type and its use to identify candidate genes regulating pod color.</title>
        <authorList>
            <person name="Motamayor J.C."/>
            <person name="Mockaitis K."/>
            <person name="Schmutz J."/>
            <person name="Haiminen N."/>
            <person name="Iii D.L."/>
            <person name="Cornejo O."/>
            <person name="Findley S.D."/>
            <person name="Zheng P."/>
            <person name="Utro F."/>
            <person name="Royaert S."/>
            <person name="Saski C."/>
            <person name="Jenkins J."/>
            <person name="Podicheti R."/>
            <person name="Zhao M."/>
            <person name="Scheffler B.E."/>
            <person name="Stack J.C."/>
            <person name="Feltus F.A."/>
            <person name="Mustiga G.M."/>
            <person name="Amores F."/>
            <person name="Phillips W."/>
            <person name="Marelli J.P."/>
            <person name="May G.D."/>
            <person name="Shapiro H."/>
            <person name="Ma J."/>
            <person name="Bustamante C.D."/>
            <person name="Schnell R.J."/>
            <person name="Main D."/>
            <person name="Gilbert D."/>
            <person name="Parida L."/>
            <person name="Kuhn D.N."/>
        </authorList>
    </citation>
    <scope>NUCLEOTIDE SEQUENCE [LARGE SCALE GENOMIC DNA]</scope>
    <source>
        <strain evidence="3">cv. Matina 1-6</strain>
    </source>
</reference>
<dbReference type="Gramene" id="EOY31144">
    <property type="protein sequence ID" value="EOY31144"/>
    <property type="gene ID" value="TCM_038136"/>
</dbReference>
<keyword evidence="1" id="KW-1133">Transmembrane helix</keyword>
<evidence type="ECO:0000313" key="2">
    <source>
        <dbReference type="EMBL" id="EOY31144.1"/>
    </source>
</evidence>
<dbReference type="HOGENOM" id="CLU_2188774_0_0_1"/>
<accession>A0A061GVK3</accession>
<gene>
    <name evidence="2" type="ORF">TCM_038136</name>
</gene>
<keyword evidence="1" id="KW-0472">Membrane</keyword>
<dbReference type="AlphaFoldDB" id="A0A061GVK3"/>
<dbReference type="Proteomes" id="UP000026915">
    <property type="component" value="Chromosome 9"/>
</dbReference>
<keyword evidence="1" id="KW-0812">Transmembrane</keyword>
<keyword evidence="3" id="KW-1185">Reference proteome</keyword>
<evidence type="ECO:0000313" key="3">
    <source>
        <dbReference type="Proteomes" id="UP000026915"/>
    </source>
</evidence>
<dbReference type="EMBL" id="CM001887">
    <property type="protein sequence ID" value="EOY31144.1"/>
    <property type="molecule type" value="Genomic_DNA"/>
</dbReference>
<name>A0A061GVK3_THECC</name>
<sequence length="109" mass="12836">MLVRFNPKTDLRMHSVVKYDLRLSRANITFQNSLYELLYLSSTISIHFFTLACPCSRNYVLLFFRFLLLALTQVWSQMHSFYLYFLIFNDGPIIITANKGYGIAPSWHT</sequence>